<dbReference type="Gene3D" id="2.30.30.40">
    <property type="entry name" value="SH3 Domains"/>
    <property type="match status" value="1"/>
</dbReference>
<dbReference type="SUPFAM" id="SSF50044">
    <property type="entry name" value="SH3-domain"/>
    <property type="match status" value="1"/>
</dbReference>
<feature type="compositionally biased region" description="Polar residues" evidence="3">
    <location>
        <begin position="717"/>
        <end position="727"/>
    </location>
</feature>
<dbReference type="GO" id="GO:0035023">
    <property type="term" value="P:regulation of Rho protein signal transduction"/>
    <property type="evidence" value="ECO:0007669"/>
    <property type="project" value="TreeGrafter"/>
</dbReference>
<dbReference type="AlphaFoldDB" id="A0A8J1TYM8"/>
<feature type="region of interest" description="Disordered" evidence="3">
    <location>
        <begin position="254"/>
        <end position="289"/>
    </location>
</feature>
<feature type="compositionally biased region" description="Pro residues" evidence="3">
    <location>
        <begin position="734"/>
        <end position="743"/>
    </location>
</feature>
<reference evidence="4" key="1">
    <citation type="submission" date="2022-03" db="EMBL/GenBank/DDBJ databases">
        <authorList>
            <person name="Martin C."/>
        </authorList>
    </citation>
    <scope>NUCLEOTIDE SEQUENCE</scope>
</reference>
<proteinExistence type="inferred from homology"/>
<comment type="caution">
    <text evidence="4">The sequence shown here is derived from an EMBL/GenBank/DDBJ whole genome shotgun (WGS) entry which is preliminary data.</text>
</comment>
<dbReference type="CDD" id="cd01210">
    <property type="entry name" value="PTB_EPS8"/>
    <property type="match status" value="1"/>
</dbReference>
<dbReference type="Pfam" id="PF18016">
    <property type="entry name" value="SAM_3"/>
    <property type="match status" value="1"/>
</dbReference>
<dbReference type="InterPro" id="IPR033928">
    <property type="entry name" value="EPS8_PTB"/>
</dbReference>
<dbReference type="OrthoDB" id="4680325at2759"/>
<feature type="region of interest" description="Disordered" evidence="3">
    <location>
        <begin position="488"/>
        <end position="511"/>
    </location>
</feature>
<feature type="compositionally biased region" description="Basic and acidic residues" evidence="3">
    <location>
        <begin position="699"/>
        <end position="714"/>
    </location>
</feature>
<dbReference type="EMBL" id="CAIIXF020000006">
    <property type="protein sequence ID" value="CAH1787441.1"/>
    <property type="molecule type" value="Genomic_DNA"/>
</dbReference>
<feature type="compositionally biased region" description="Basic and acidic residues" evidence="3">
    <location>
        <begin position="41"/>
        <end position="67"/>
    </location>
</feature>
<dbReference type="InterPro" id="IPR055093">
    <property type="entry name" value="EPS8_2nd"/>
</dbReference>
<dbReference type="Gene3D" id="1.10.150.50">
    <property type="entry name" value="Transcription Factor, Ets-1"/>
    <property type="match status" value="1"/>
</dbReference>
<evidence type="ECO:0000313" key="4">
    <source>
        <dbReference type="EMBL" id="CAH1787441.1"/>
    </source>
</evidence>
<keyword evidence="2" id="KW-0728">SH3 domain</keyword>
<keyword evidence="5" id="KW-1185">Reference proteome</keyword>
<dbReference type="Pfam" id="PF07653">
    <property type="entry name" value="SH3_2"/>
    <property type="match status" value="1"/>
</dbReference>
<evidence type="ECO:0000313" key="5">
    <source>
        <dbReference type="Proteomes" id="UP000749559"/>
    </source>
</evidence>
<dbReference type="Gene3D" id="2.30.29.30">
    <property type="entry name" value="Pleckstrin-homology domain (PH domain)/Phosphotyrosine-binding domain (PTB)"/>
    <property type="match status" value="1"/>
</dbReference>
<feature type="region of interest" description="Disordered" evidence="3">
    <location>
        <begin position="319"/>
        <end position="339"/>
    </location>
</feature>
<dbReference type="PROSITE" id="PS50002">
    <property type="entry name" value="SH3"/>
    <property type="match status" value="1"/>
</dbReference>
<feature type="region of interest" description="Disordered" evidence="3">
    <location>
        <begin position="538"/>
        <end position="587"/>
    </location>
</feature>
<dbReference type="GO" id="GO:0005886">
    <property type="term" value="C:plasma membrane"/>
    <property type="evidence" value="ECO:0007669"/>
    <property type="project" value="TreeGrafter"/>
</dbReference>
<dbReference type="Proteomes" id="UP000749559">
    <property type="component" value="Unassembled WGS sequence"/>
</dbReference>
<dbReference type="InterPro" id="IPR011993">
    <property type="entry name" value="PH-like_dom_sf"/>
</dbReference>
<evidence type="ECO:0000256" key="3">
    <source>
        <dbReference type="SAM" id="MobiDB-lite"/>
    </source>
</evidence>
<dbReference type="InterPro" id="IPR041418">
    <property type="entry name" value="SAM_3"/>
</dbReference>
<dbReference type="FunFam" id="2.30.29.30:FF:000289">
    <property type="entry name" value="Epidermal growth factor receptor kinase substrate 8"/>
    <property type="match status" value="1"/>
</dbReference>
<feature type="region of interest" description="Disordered" evidence="3">
    <location>
        <begin position="1"/>
        <end position="74"/>
    </location>
</feature>
<dbReference type="SMART" id="SM00326">
    <property type="entry name" value="SH3"/>
    <property type="match status" value="1"/>
</dbReference>
<accession>A0A8J1TYM8</accession>
<dbReference type="InterPro" id="IPR039801">
    <property type="entry name" value="EPS8-like"/>
</dbReference>
<feature type="compositionally biased region" description="Basic residues" evidence="3">
    <location>
        <begin position="324"/>
        <end position="335"/>
    </location>
</feature>
<sequence length="937" mass="109398">MPGVMNGYGNRYPDDQYDDGYRRGQRPPGPGPGYVDPYSDAYREDTRDPLYSKPHREPSSHRYDQDRPPVNNNDLEPMFNLDHLATFTVGPKQGLVTPNDGIRKLHQMERTTGVWTMRCKMVVERRDIVILDSQTSDEMERFPIELVEEPTAVTNSDPKNVYNNIVLFTVIEDKRAPQSSPSEMHIFQCISQPAIDVVEDIKRAKSGQTFQKHSYQPPPLLDVATGPHNGVSNVQKHVEKYEKEAVVVDNVSEFRNSPPISPYGPSKRQWSFNNKQDRDDDASSISSERLERETQILNHCFDDIEKFVARLQQSADAFKELNRRNRSGSRQRKDRRHGDGILTMRAKTLPVQDFVDIFQKFKLSFNLLARLKAHIHQPNAPELIHYLFTPLTLIIDASKDRDGSPVLAQKVISPLLTRDAIELLVHCLTSKEQDLWMSMGDSWTISREQWKAYAPPYNPRFYDGWQPHPSLLEEFSTGAGMASVVMAHQDQIRRPDERPRDDYDRQYQRDREQDIREKELRDRDLRDRELRDRELREREMREREQRERDELDRERREREQLERERRDRELREREMEKQRERERIDKEREQRYGKPNFEDTQRRFLESLLRSGAMACEVTHDRVGKNEKELTVQKGEIIEVMDNSRNWWKLRNANGDMGHAPYTILKEYQQTGSAPGPPRDSYDRRDPYDDRLNQSQNQHRYENHPSDRNDRNDHNAPYSSNRPTSGDYNDYLPEPTPPPPAPLSPTRLDSEVEKRRGKKVKAPPLNLHEELKRELTHGKNRQKRNVKQGVTLYIGTDSSVDEVQEWMRSKEFTERTCNALIGKTGLDMFNLSRNQMETICGPDEAARLDSQIKVQKNISGYKTQSAVQLTAILQQRKRHDGSENNYSLGKPPEFSPDSPQCSNDNSEDDSDNESSSYPAGNTLRDMLRRQRSKIMMK</sequence>
<dbReference type="PANTHER" id="PTHR12287:SF23">
    <property type="entry name" value="AROUSER, ISOFORM A-RELATED"/>
    <property type="match status" value="1"/>
</dbReference>
<dbReference type="SUPFAM" id="SSF50729">
    <property type="entry name" value="PH domain-like"/>
    <property type="match status" value="1"/>
</dbReference>
<dbReference type="Pfam" id="PF08416">
    <property type="entry name" value="PTB"/>
    <property type="match status" value="1"/>
</dbReference>
<organism evidence="4 5">
    <name type="scientific">Owenia fusiformis</name>
    <name type="common">Polychaete worm</name>
    <dbReference type="NCBI Taxonomy" id="6347"/>
    <lineage>
        <taxon>Eukaryota</taxon>
        <taxon>Metazoa</taxon>
        <taxon>Spiralia</taxon>
        <taxon>Lophotrochozoa</taxon>
        <taxon>Annelida</taxon>
        <taxon>Polychaeta</taxon>
        <taxon>Sedentaria</taxon>
        <taxon>Canalipalpata</taxon>
        <taxon>Sabellida</taxon>
        <taxon>Oweniida</taxon>
        <taxon>Oweniidae</taxon>
        <taxon>Owenia</taxon>
    </lineage>
</organism>
<comment type="similarity">
    <text evidence="1">Belongs to the EPS8 family.</text>
</comment>
<feature type="region of interest" description="Disordered" evidence="3">
    <location>
        <begin position="669"/>
        <end position="758"/>
    </location>
</feature>
<feature type="compositionally biased region" description="Basic and acidic residues" evidence="3">
    <location>
        <begin position="680"/>
        <end position="692"/>
    </location>
</feature>
<dbReference type="GO" id="GO:0003779">
    <property type="term" value="F:actin binding"/>
    <property type="evidence" value="ECO:0007669"/>
    <property type="project" value="TreeGrafter"/>
</dbReference>
<feature type="compositionally biased region" description="Basic and acidic residues" evidence="3">
    <location>
        <begin position="490"/>
        <end position="511"/>
    </location>
</feature>
<dbReference type="GO" id="GO:0007266">
    <property type="term" value="P:Rho protein signal transduction"/>
    <property type="evidence" value="ECO:0007669"/>
    <property type="project" value="TreeGrafter"/>
</dbReference>
<protein>
    <submittedName>
        <fullName evidence="4">Uncharacterized protein</fullName>
    </submittedName>
</protein>
<dbReference type="PANTHER" id="PTHR12287">
    <property type="entry name" value="EPIDERMAL GROWTH FACTOR RECEPTOR KINASE SUBSTRATE EPS8-RELATED PROTEIN"/>
    <property type="match status" value="1"/>
</dbReference>
<dbReference type="InterPro" id="IPR013761">
    <property type="entry name" value="SAM/pointed_sf"/>
</dbReference>
<dbReference type="InterPro" id="IPR001452">
    <property type="entry name" value="SH3_domain"/>
</dbReference>
<dbReference type="InterPro" id="IPR013625">
    <property type="entry name" value="PTB"/>
</dbReference>
<evidence type="ECO:0000256" key="1">
    <source>
        <dbReference type="ARBA" id="ARBA00006197"/>
    </source>
</evidence>
<dbReference type="Pfam" id="PF22975">
    <property type="entry name" value="EPS8_2nd"/>
    <property type="match status" value="1"/>
</dbReference>
<feature type="region of interest" description="Disordered" evidence="3">
    <location>
        <begin position="876"/>
        <end position="937"/>
    </location>
</feature>
<dbReference type="InterPro" id="IPR036028">
    <property type="entry name" value="SH3-like_dom_sf"/>
</dbReference>
<evidence type="ECO:0000256" key="2">
    <source>
        <dbReference type="ARBA" id="ARBA00022443"/>
    </source>
</evidence>
<name>A0A8J1TYM8_OWEFU</name>
<gene>
    <name evidence="4" type="ORF">OFUS_LOCUS13141</name>
</gene>